<evidence type="ECO:0000313" key="3">
    <source>
        <dbReference type="Proteomes" id="UP001497516"/>
    </source>
</evidence>
<proteinExistence type="predicted"/>
<accession>A0AAV2DG17</accession>
<name>A0AAV2DG17_9ROSI</name>
<evidence type="ECO:0000256" key="1">
    <source>
        <dbReference type="SAM" id="MobiDB-lite"/>
    </source>
</evidence>
<evidence type="ECO:0000313" key="2">
    <source>
        <dbReference type="EMBL" id="CAL1372232.1"/>
    </source>
</evidence>
<dbReference type="AlphaFoldDB" id="A0AAV2DG17"/>
<dbReference type="Proteomes" id="UP001497516">
    <property type="component" value="Chromosome 2"/>
</dbReference>
<gene>
    <name evidence="2" type="ORF">LTRI10_LOCUS14254</name>
</gene>
<keyword evidence="3" id="KW-1185">Reference proteome</keyword>
<protein>
    <submittedName>
        <fullName evidence="2">Uncharacterized protein</fullName>
    </submittedName>
</protein>
<dbReference type="EMBL" id="OZ034815">
    <property type="protein sequence ID" value="CAL1372232.1"/>
    <property type="molecule type" value="Genomic_DNA"/>
</dbReference>
<reference evidence="2 3" key="1">
    <citation type="submission" date="2024-04" db="EMBL/GenBank/DDBJ databases">
        <authorList>
            <person name="Fracassetti M."/>
        </authorList>
    </citation>
    <scope>NUCLEOTIDE SEQUENCE [LARGE SCALE GENOMIC DNA]</scope>
</reference>
<sequence>MRRDINREKGKSGAGIWVETRGRGATTRGGAGIGNDERWGVSARQTNVRALLAASLGGRKKGRDAM</sequence>
<organism evidence="2 3">
    <name type="scientific">Linum trigynum</name>
    <dbReference type="NCBI Taxonomy" id="586398"/>
    <lineage>
        <taxon>Eukaryota</taxon>
        <taxon>Viridiplantae</taxon>
        <taxon>Streptophyta</taxon>
        <taxon>Embryophyta</taxon>
        <taxon>Tracheophyta</taxon>
        <taxon>Spermatophyta</taxon>
        <taxon>Magnoliopsida</taxon>
        <taxon>eudicotyledons</taxon>
        <taxon>Gunneridae</taxon>
        <taxon>Pentapetalae</taxon>
        <taxon>rosids</taxon>
        <taxon>fabids</taxon>
        <taxon>Malpighiales</taxon>
        <taxon>Linaceae</taxon>
        <taxon>Linum</taxon>
    </lineage>
</organism>
<feature type="region of interest" description="Disordered" evidence="1">
    <location>
        <begin position="1"/>
        <end position="38"/>
    </location>
</feature>
<feature type="compositionally biased region" description="Basic and acidic residues" evidence="1">
    <location>
        <begin position="1"/>
        <end position="11"/>
    </location>
</feature>